<dbReference type="PROSITE" id="PS50937">
    <property type="entry name" value="HTH_MERR_2"/>
    <property type="match status" value="1"/>
</dbReference>
<dbReference type="PANTHER" id="PTHR30204">
    <property type="entry name" value="REDOX-CYCLING DRUG-SENSING TRANSCRIPTIONAL ACTIVATOR SOXR"/>
    <property type="match status" value="1"/>
</dbReference>
<dbReference type="STRING" id="290340.AAur_3977"/>
<name>A1RBN7_PAEAT</name>
<dbReference type="AlphaFoldDB" id="A1RBN7"/>
<dbReference type="GO" id="GO:0003677">
    <property type="term" value="F:DNA binding"/>
    <property type="evidence" value="ECO:0007669"/>
    <property type="project" value="UniProtKB-KW"/>
</dbReference>
<accession>A1RBN7</accession>
<organism evidence="3 4">
    <name type="scientific">Paenarthrobacter aurescens (strain TC1)</name>
    <dbReference type="NCBI Taxonomy" id="290340"/>
    <lineage>
        <taxon>Bacteria</taxon>
        <taxon>Bacillati</taxon>
        <taxon>Actinomycetota</taxon>
        <taxon>Actinomycetes</taxon>
        <taxon>Micrococcales</taxon>
        <taxon>Micrococcaceae</taxon>
        <taxon>Paenarthrobacter</taxon>
    </lineage>
</organism>
<dbReference type="Gene3D" id="1.10.1660.10">
    <property type="match status" value="1"/>
</dbReference>
<sequence length="116" mass="12976">MRIGELAAATGASVRSLRYYEDQGLLSPLRSQSGQRTYSHDAVQRVGLIQRLFDAGLCSKAMTELLPCITDPGKRTSELQARLLRERARLSNNIAVIERHRASLDHLIDELRTLST</sequence>
<proteinExistence type="predicted"/>
<dbReference type="PRINTS" id="PR00040">
    <property type="entry name" value="HTHMERR"/>
</dbReference>
<dbReference type="InterPro" id="IPR009061">
    <property type="entry name" value="DNA-bd_dom_put_sf"/>
</dbReference>
<keyword evidence="1" id="KW-0238">DNA-binding</keyword>
<dbReference type="OrthoDB" id="5242095at2"/>
<dbReference type="HOGENOM" id="CLU_060077_4_0_11"/>
<dbReference type="RefSeq" id="WP_011776574.1">
    <property type="nucleotide sequence ID" value="NC_008711.1"/>
</dbReference>
<dbReference type="InterPro" id="IPR000551">
    <property type="entry name" value="MerR-type_HTH_dom"/>
</dbReference>
<dbReference type="EMBL" id="CP000474">
    <property type="protein sequence ID" value="ABM07836.1"/>
    <property type="molecule type" value="Genomic_DNA"/>
</dbReference>
<dbReference type="SUPFAM" id="SSF46955">
    <property type="entry name" value="Putative DNA-binding domain"/>
    <property type="match status" value="1"/>
</dbReference>
<dbReference type="Proteomes" id="UP000000637">
    <property type="component" value="Chromosome"/>
</dbReference>
<gene>
    <name evidence="3" type="ordered locus">AAur_3977</name>
</gene>
<dbReference type="eggNOG" id="COG0789">
    <property type="taxonomic scope" value="Bacteria"/>
</dbReference>
<dbReference type="KEGG" id="aau:AAur_3977"/>
<dbReference type="GO" id="GO:0003700">
    <property type="term" value="F:DNA-binding transcription factor activity"/>
    <property type="evidence" value="ECO:0007669"/>
    <property type="project" value="InterPro"/>
</dbReference>
<keyword evidence="4" id="KW-1185">Reference proteome</keyword>
<dbReference type="Pfam" id="PF13411">
    <property type="entry name" value="MerR_1"/>
    <property type="match status" value="1"/>
</dbReference>
<feature type="domain" description="HTH merR-type" evidence="2">
    <location>
        <begin position="1"/>
        <end position="68"/>
    </location>
</feature>
<evidence type="ECO:0000313" key="3">
    <source>
        <dbReference type="EMBL" id="ABM07836.1"/>
    </source>
</evidence>
<dbReference type="PANTHER" id="PTHR30204:SF97">
    <property type="entry name" value="MERR FAMILY REGULATORY PROTEIN"/>
    <property type="match status" value="1"/>
</dbReference>
<evidence type="ECO:0000313" key="4">
    <source>
        <dbReference type="Proteomes" id="UP000000637"/>
    </source>
</evidence>
<evidence type="ECO:0000256" key="1">
    <source>
        <dbReference type="ARBA" id="ARBA00023125"/>
    </source>
</evidence>
<protein>
    <submittedName>
        <fullName evidence="3">Transcription regulator, MerR family</fullName>
    </submittedName>
</protein>
<dbReference type="InterPro" id="IPR047057">
    <property type="entry name" value="MerR_fam"/>
</dbReference>
<reference evidence="3 4" key="1">
    <citation type="journal article" date="2006" name="PLoS Genet.">
        <title>Secrets of soil survival revealed by the genome sequence of Arthrobacter aurescens TC1.</title>
        <authorList>
            <person name="Mongodin E.F."/>
            <person name="Shapir N."/>
            <person name="Daugherty S.C."/>
            <person name="DeBoy R.T."/>
            <person name="Emerson J.B."/>
            <person name="Shvartzbeyn A."/>
            <person name="Radune D."/>
            <person name="Vamathevan J."/>
            <person name="Riggs F."/>
            <person name="Grinberg V."/>
            <person name="Khouri H."/>
            <person name="Wackett L.P."/>
            <person name="Nelson K.E."/>
            <person name="Sadowsky M.J."/>
        </authorList>
    </citation>
    <scope>NUCLEOTIDE SEQUENCE [LARGE SCALE GENOMIC DNA]</scope>
    <source>
        <strain evidence="3 4">TC1</strain>
    </source>
</reference>
<evidence type="ECO:0000259" key="2">
    <source>
        <dbReference type="PROSITE" id="PS50937"/>
    </source>
</evidence>
<dbReference type="SMART" id="SM00422">
    <property type="entry name" value="HTH_MERR"/>
    <property type="match status" value="1"/>
</dbReference>